<evidence type="ECO:0000256" key="5">
    <source>
        <dbReference type="ARBA" id="ARBA00023004"/>
    </source>
</evidence>
<keyword evidence="2" id="KW-0004">4Fe-4S</keyword>
<dbReference type="InterPro" id="IPR017896">
    <property type="entry name" value="4Fe4S_Fe-S-bd"/>
</dbReference>
<dbReference type="GO" id="GO:0051539">
    <property type="term" value="F:4 iron, 4 sulfur cluster binding"/>
    <property type="evidence" value="ECO:0007669"/>
    <property type="project" value="UniProtKB-KW"/>
</dbReference>
<dbReference type="Pfam" id="PF12800">
    <property type="entry name" value="Fer4_4"/>
    <property type="match status" value="1"/>
</dbReference>
<dbReference type="PROSITE" id="PS51379">
    <property type="entry name" value="4FE4S_FER_2"/>
    <property type="match status" value="2"/>
</dbReference>
<proteinExistence type="predicted"/>
<dbReference type="RefSeq" id="WP_207545121.1">
    <property type="nucleotide sequence ID" value="NZ_FOYM01000004.1"/>
</dbReference>
<evidence type="ECO:0000256" key="2">
    <source>
        <dbReference type="ARBA" id="ARBA00022485"/>
    </source>
</evidence>
<dbReference type="Proteomes" id="UP000199584">
    <property type="component" value="Unassembled WGS sequence"/>
</dbReference>
<keyword evidence="1" id="KW-0813">Transport</keyword>
<name>A0A1I6D2P8_9FIRM</name>
<feature type="domain" description="4Fe-4S ferredoxin-type" evidence="7">
    <location>
        <begin position="42"/>
        <end position="73"/>
    </location>
</feature>
<dbReference type="Pfam" id="PF13247">
    <property type="entry name" value="Fer4_11"/>
    <property type="match status" value="1"/>
</dbReference>
<dbReference type="STRING" id="39060.SAMN05660706_104144"/>
<feature type="domain" description="4Fe-4S ferredoxin-type" evidence="7">
    <location>
        <begin position="74"/>
        <end position="103"/>
    </location>
</feature>
<protein>
    <submittedName>
        <fullName evidence="8">4Fe-4S dicluster domain-containing protein</fullName>
    </submittedName>
</protein>
<dbReference type="GO" id="GO:0046872">
    <property type="term" value="F:metal ion binding"/>
    <property type="evidence" value="ECO:0007669"/>
    <property type="project" value="UniProtKB-KW"/>
</dbReference>
<keyword evidence="5" id="KW-0408">Iron</keyword>
<keyword evidence="4" id="KW-0249">Electron transport</keyword>
<dbReference type="SUPFAM" id="SSF54862">
    <property type="entry name" value="4Fe-4S ferredoxins"/>
    <property type="match status" value="1"/>
</dbReference>
<accession>A0A1I6D2P8</accession>
<keyword evidence="3" id="KW-0479">Metal-binding</keyword>
<organism evidence="8 9">
    <name type="scientific">Desulfoscipio geothermicus DSM 3669</name>
    <dbReference type="NCBI Taxonomy" id="1121426"/>
    <lineage>
        <taxon>Bacteria</taxon>
        <taxon>Bacillati</taxon>
        <taxon>Bacillota</taxon>
        <taxon>Clostridia</taxon>
        <taxon>Eubacteriales</taxon>
        <taxon>Desulfallaceae</taxon>
        <taxon>Desulfoscipio</taxon>
    </lineage>
</organism>
<evidence type="ECO:0000256" key="3">
    <source>
        <dbReference type="ARBA" id="ARBA00022723"/>
    </source>
</evidence>
<evidence type="ECO:0000256" key="4">
    <source>
        <dbReference type="ARBA" id="ARBA00022982"/>
    </source>
</evidence>
<gene>
    <name evidence="8" type="ORF">SAMN05660706_104144</name>
</gene>
<evidence type="ECO:0000313" key="9">
    <source>
        <dbReference type="Proteomes" id="UP000199584"/>
    </source>
</evidence>
<dbReference type="InterPro" id="IPR050294">
    <property type="entry name" value="RnfB_subfamily"/>
</dbReference>
<evidence type="ECO:0000313" key="8">
    <source>
        <dbReference type="EMBL" id="SFQ99632.1"/>
    </source>
</evidence>
<evidence type="ECO:0000256" key="6">
    <source>
        <dbReference type="ARBA" id="ARBA00023014"/>
    </source>
</evidence>
<dbReference type="EMBL" id="FOYM01000004">
    <property type="protein sequence ID" value="SFQ99632.1"/>
    <property type="molecule type" value="Genomic_DNA"/>
</dbReference>
<keyword evidence="9" id="KW-1185">Reference proteome</keyword>
<dbReference type="AlphaFoldDB" id="A0A1I6D2P8"/>
<dbReference type="Gene3D" id="3.30.70.20">
    <property type="match status" value="2"/>
</dbReference>
<evidence type="ECO:0000256" key="1">
    <source>
        <dbReference type="ARBA" id="ARBA00022448"/>
    </source>
</evidence>
<dbReference type="CDD" id="cd10550">
    <property type="entry name" value="DMSOR_beta_like"/>
    <property type="match status" value="1"/>
</dbReference>
<dbReference type="PANTHER" id="PTHR42859:SF10">
    <property type="entry name" value="DIMETHYLSULFOXIDE REDUCTASE CHAIN B"/>
    <property type="match status" value="1"/>
</dbReference>
<keyword evidence="6" id="KW-0411">Iron-sulfur</keyword>
<reference evidence="9" key="1">
    <citation type="submission" date="2016-10" db="EMBL/GenBank/DDBJ databases">
        <authorList>
            <person name="Varghese N."/>
            <person name="Submissions S."/>
        </authorList>
    </citation>
    <scope>NUCLEOTIDE SEQUENCE [LARGE SCALE GENOMIC DNA]</scope>
    <source>
        <strain evidence="9">DSM 3669</strain>
    </source>
</reference>
<dbReference type="PANTHER" id="PTHR42859">
    <property type="entry name" value="OXIDOREDUCTASE"/>
    <property type="match status" value="1"/>
</dbReference>
<sequence length="139" mass="15010">MRTVIHCNFDLCTGCSICQMACAQIKTGGTNPRLALLRLEKQGLICRPVLCAQCRNAFCMQVCPSEAICREDDGRVVIREEKCTGCGLCVEACQVDMVFFDSDNKSARKCDLCGGDPACVKYCPTGALEKIKLGGDADA</sequence>
<evidence type="ECO:0000259" key="7">
    <source>
        <dbReference type="PROSITE" id="PS51379"/>
    </source>
</evidence>